<dbReference type="InterPro" id="IPR036397">
    <property type="entry name" value="RNaseH_sf"/>
</dbReference>
<protein>
    <recommendedName>
        <fullName evidence="1">Integrase catalytic domain-containing protein</fullName>
    </recommendedName>
</protein>
<dbReference type="RefSeq" id="WP_099069039.1">
    <property type="nucleotide sequence ID" value="NZ_LAHC01000042.1"/>
</dbReference>
<name>A0ABX4KMX1_NOSLI</name>
<dbReference type="InterPro" id="IPR001584">
    <property type="entry name" value="Integrase_cat-core"/>
</dbReference>
<dbReference type="GeneID" id="57094438"/>
<evidence type="ECO:0000313" key="2">
    <source>
        <dbReference type="EMBL" id="PHJ95983.1"/>
    </source>
</evidence>
<organism evidence="2 3">
    <name type="scientific">Nostoc linckia z7</name>
    <dbReference type="NCBI Taxonomy" id="1628745"/>
    <lineage>
        <taxon>Bacteria</taxon>
        <taxon>Bacillati</taxon>
        <taxon>Cyanobacteriota</taxon>
        <taxon>Cyanophyceae</taxon>
        <taxon>Nostocales</taxon>
        <taxon>Nostocaceae</taxon>
        <taxon>Nostoc</taxon>
    </lineage>
</organism>
<sequence>MLSVNQIICWHSDNQLERVIHINSLSSYIVTIDINNVSAQPTIHRYKEIESAFLLEQASILHGDPDAKYLIPDSELSSIQREYRDNAWEAISLIIAYGESIFDPCKRSQIIKEVKEQTGRSEPTIRKDLRRYWQGGQTKNALIPRFNSGKGQEKPNPISSYSPSILNYLCKYALSKLESLPEPTFWSDEDLKNFVKAYKILTTGKYPKRGRPSFLSQVLGKRLGINITVEIREKFRKGIKLFYETRQKIPLTKAYQKTLEKFFHEGYKLSDGILVPNLPPSEELPSFDQFKYWYEKDYDLSQKLIAREGSIRYNLRHRAVLGNSTQMAFGPGALFQIDCTIADLYLVSKINRNWIIGRPTLYLVIDVFSRMIVGFAVTLEPASWLGAMLALENTITEKVEFCRNYGIEIIDWEWPCHHLPAGIIADRGELEGYNANNLSDCLGIEINNTPPYRADFKGIIERSFRAFNDEIIHWLPGSVKKLPERGERDYRIDGVLTIDAFRKLMILFILDHNNENLLI</sequence>
<dbReference type="SUPFAM" id="SSF53098">
    <property type="entry name" value="Ribonuclease H-like"/>
    <property type="match status" value="1"/>
</dbReference>
<keyword evidence="3" id="KW-1185">Reference proteome</keyword>
<dbReference type="EMBL" id="LAHC01000042">
    <property type="protein sequence ID" value="PHJ95983.1"/>
    <property type="molecule type" value="Genomic_DNA"/>
</dbReference>
<reference evidence="2 3" key="1">
    <citation type="submission" date="2015-02" db="EMBL/GenBank/DDBJ databases">
        <title>Nostoc linckia genome annotation.</title>
        <authorList>
            <person name="Zhou Z."/>
        </authorList>
    </citation>
    <scope>NUCLEOTIDE SEQUENCE [LARGE SCALE GENOMIC DNA]</scope>
    <source>
        <strain evidence="3">z7</strain>
    </source>
</reference>
<gene>
    <name evidence="2" type="ORF">VF04_17215</name>
</gene>
<accession>A0ABX4KMX1</accession>
<feature type="domain" description="Integrase catalytic" evidence="1">
    <location>
        <begin position="327"/>
        <end position="519"/>
    </location>
</feature>
<dbReference type="Proteomes" id="UP000222523">
    <property type="component" value="Unassembled WGS sequence"/>
</dbReference>
<proteinExistence type="predicted"/>
<dbReference type="InterPro" id="IPR012337">
    <property type="entry name" value="RNaseH-like_sf"/>
</dbReference>
<evidence type="ECO:0000259" key="1">
    <source>
        <dbReference type="PROSITE" id="PS50994"/>
    </source>
</evidence>
<comment type="caution">
    <text evidence="2">The sequence shown here is derived from an EMBL/GenBank/DDBJ whole genome shotgun (WGS) entry which is preliminary data.</text>
</comment>
<dbReference type="PROSITE" id="PS50994">
    <property type="entry name" value="INTEGRASE"/>
    <property type="match status" value="1"/>
</dbReference>
<dbReference type="Gene3D" id="3.30.420.10">
    <property type="entry name" value="Ribonuclease H-like superfamily/Ribonuclease H"/>
    <property type="match status" value="1"/>
</dbReference>
<evidence type="ECO:0000313" key="3">
    <source>
        <dbReference type="Proteomes" id="UP000222523"/>
    </source>
</evidence>